<feature type="transmembrane region" description="Helical" evidence="9">
    <location>
        <begin position="43"/>
        <end position="64"/>
    </location>
</feature>
<dbReference type="GO" id="GO:0060326">
    <property type="term" value="P:cell chemotaxis"/>
    <property type="evidence" value="ECO:0007669"/>
    <property type="project" value="TreeGrafter"/>
</dbReference>
<feature type="transmembrane region" description="Helical" evidence="9">
    <location>
        <begin position="165"/>
        <end position="188"/>
    </location>
</feature>
<feature type="transmembrane region" description="Helical" evidence="9">
    <location>
        <begin position="208"/>
        <end position="233"/>
    </location>
</feature>
<evidence type="ECO:0000256" key="5">
    <source>
        <dbReference type="ARBA" id="ARBA00023136"/>
    </source>
</evidence>
<keyword evidence="6" id="KW-0675">Receptor</keyword>
<dbReference type="InterPro" id="IPR050119">
    <property type="entry name" value="CCR1-9-like"/>
</dbReference>
<evidence type="ECO:0000256" key="3">
    <source>
        <dbReference type="ARBA" id="ARBA00022989"/>
    </source>
</evidence>
<keyword evidence="7" id="KW-0807">Transducer</keyword>
<dbReference type="EMBL" id="JANPWB010000016">
    <property type="protein sequence ID" value="KAJ1081222.1"/>
    <property type="molecule type" value="Genomic_DNA"/>
</dbReference>
<sequence length="414" mass="46208">MEANDSIPSSGPTTSNASVFFSKDTSFDDAATFPGDNLLSMRIVVSVVYSLVCAVALTGNVLVMQMIRARAGRQMSTINVFVFTLALTDFQFALTLPFWAVEVALDFSWPFGSAMCKVVLTFTVLNVYTTVFLLTAMSITRYWSVASAVSHKPRLSARAAKWISLGLWLLAAAATAPTAIFATVSDVFGEKLCLLKFPKTEWLAVYHIQKILVGFIIPLTIITVSYLLLLSFLRQHYVNTSNPRRQIKTANSIKILVLAFFVCWFLNHLAAFWGVLVKLEVVEWENTFYFFQTYIFPLATCLAHSNSCLNPIIYCLMRKEFRRSLKATFWRISNSLANYLPSASQKAREGDMQLCAPLDPRMCQDSLQHISQTGSNRTYCVASTTVTALPDAKAKDSPQHNDSQEANSCQSYLL</sequence>
<evidence type="ECO:0000256" key="1">
    <source>
        <dbReference type="ARBA" id="ARBA00004370"/>
    </source>
</evidence>
<dbReference type="AlphaFoldDB" id="A0AAV7KQ79"/>
<reference evidence="11" key="1">
    <citation type="journal article" date="2022" name="bioRxiv">
        <title>Sequencing and chromosome-scale assembly of the giantPleurodeles waltlgenome.</title>
        <authorList>
            <person name="Brown T."/>
            <person name="Elewa A."/>
            <person name="Iarovenko S."/>
            <person name="Subramanian E."/>
            <person name="Araus A.J."/>
            <person name="Petzold A."/>
            <person name="Susuki M."/>
            <person name="Suzuki K.-i.T."/>
            <person name="Hayashi T."/>
            <person name="Toyoda A."/>
            <person name="Oliveira C."/>
            <person name="Osipova E."/>
            <person name="Leigh N.D."/>
            <person name="Simon A."/>
            <person name="Yun M.H."/>
        </authorList>
    </citation>
    <scope>NUCLEOTIDE SEQUENCE</scope>
    <source>
        <strain evidence="11">20211129_DDA</strain>
        <tissue evidence="11">Liver</tissue>
    </source>
</reference>
<dbReference type="GO" id="GO:0016493">
    <property type="term" value="F:C-C chemokine receptor activity"/>
    <property type="evidence" value="ECO:0007669"/>
    <property type="project" value="TreeGrafter"/>
</dbReference>
<feature type="compositionally biased region" description="Polar residues" evidence="8">
    <location>
        <begin position="404"/>
        <end position="414"/>
    </location>
</feature>
<feature type="compositionally biased region" description="Basic and acidic residues" evidence="8">
    <location>
        <begin position="392"/>
        <end position="403"/>
    </location>
</feature>
<keyword evidence="5 9" id="KW-0472">Membrane</keyword>
<protein>
    <recommendedName>
        <fullName evidence="10">G-protein coupled receptors family 1 profile domain-containing protein</fullName>
    </recommendedName>
</protein>
<keyword evidence="3 9" id="KW-1133">Transmembrane helix</keyword>
<evidence type="ECO:0000256" key="7">
    <source>
        <dbReference type="ARBA" id="ARBA00023224"/>
    </source>
</evidence>
<dbReference type="GO" id="GO:0007204">
    <property type="term" value="P:positive regulation of cytosolic calcium ion concentration"/>
    <property type="evidence" value="ECO:0007669"/>
    <property type="project" value="TreeGrafter"/>
</dbReference>
<feature type="transmembrane region" description="Helical" evidence="9">
    <location>
        <begin position="119"/>
        <end position="144"/>
    </location>
</feature>
<dbReference type="GO" id="GO:0019722">
    <property type="term" value="P:calcium-mediated signaling"/>
    <property type="evidence" value="ECO:0007669"/>
    <property type="project" value="TreeGrafter"/>
</dbReference>
<evidence type="ECO:0000259" key="10">
    <source>
        <dbReference type="PROSITE" id="PS50262"/>
    </source>
</evidence>
<evidence type="ECO:0000313" key="12">
    <source>
        <dbReference type="Proteomes" id="UP001066276"/>
    </source>
</evidence>
<dbReference type="GO" id="GO:0006955">
    <property type="term" value="P:immune response"/>
    <property type="evidence" value="ECO:0007669"/>
    <property type="project" value="TreeGrafter"/>
</dbReference>
<accession>A0AAV7KQ79</accession>
<evidence type="ECO:0000256" key="9">
    <source>
        <dbReference type="SAM" id="Phobius"/>
    </source>
</evidence>
<dbReference type="InterPro" id="IPR017452">
    <property type="entry name" value="GPCR_Rhodpsn_7TM"/>
</dbReference>
<dbReference type="PROSITE" id="PS50262">
    <property type="entry name" value="G_PROTEIN_RECEP_F1_2"/>
    <property type="match status" value="1"/>
</dbReference>
<comment type="caution">
    <text evidence="11">The sequence shown here is derived from an EMBL/GenBank/DDBJ whole genome shotgun (WGS) entry which is preliminary data.</text>
</comment>
<feature type="region of interest" description="Disordered" evidence="8">
    <location>
        <begin position="392"/>
        <end position="414"/>
    </location>
</feature>
<name>A0AAV7KQ79_PLEWA</name>
<dbReference type="PRINTS" id="PR00237">
    <property type="entry name" value="GPCRRHODOPSN"/>
</dbReference>
<gene>
    <name evidence="11" type="ORF">NDU88_001405</name>
</gene>
<dbReference type="Gene3D" id="1.20.1070.10">
    <property type="entry name" value="Rhodopsin 7-helix transmembrane proteins"/>
    <property type="match status" value="1"/>
</dbReference>
<organism evidence="11 12">
    <name type="scientific">Pleurodeles waltl</name>
    <name type="common">Iberian ribbed newt</name>
    <dbReference type="NCBI Taxonomy" id="8319"/>
    <lineage>
        <taxon>Eukaryota</taxon>
        <taxon>Metazoa</taxon>
        <taxon>Chordata</taxon>
        <taxon>Craniata</taxon>
        <taxon>Vertebrata</taxon>
        <taxon>Euteleostomi</taxon>
        <taxon>Amphibia</taxon>
        <taxon>Batrachia</taxon>
        <taxon>Caudata</taxon>
        <taxon>Salamandroidea</taxon>
        <taxon>Salamandridae</taxon>
        <taxon>Pleurodelinae</taxon>
        <taxon>Pleurodeles</taxon>
    </lineage>
</organism>
<dbReference type="Proteomes" id="UP001066276">
    <property type="component" value="Chromosome 12"/>
</dbReference>
<dbReference type="PANTHER" id="PTHR10489:SF935">
    <property type="entry name" value="RELAXIN FAMILY PEPTIDE RECEPTOR 3.3A1-RELATED"/>
    <property type="match status" value="1"/>
</dbReference>
<feature type="transmembrane region" description="Helical" evidence="9">
    <location>
        <begin position="253"/>
        <end position="274"/>
    </location>
</feature>
<dbReference type="InterPro" id="IPR000276">
    <property type="entry name" value="GPCR_Rhodpsn"/>
</dbReference>
<keyword evidence="4" id="KW-0297">G-protein coupled receptor</keyword>
<evidence type="ECO:0000256" key="2">
    <source>
        <dbReference type="ARBA" id="ARBA00022692"/>
    </source>
</evidence>
<dbReference type="GO" id="GO:0009897">
    <property type="term" value="C:external side of plasma membrane"/>
    <property type="evidence" value="ECO:0007669"/>
    <property type="project" value="TreeGrafter"/>
</dbReference>
<evidence type="ECO:0000256" key="4">
    <source>
        <dbReference type="ARBA" id="ARBA00023040"/>
    </source>
</evidence>
<feature type="domain" description="G-protein coupled receptors family 1 profile" evidence="10">
    <location>
        <begin position="59"/>
        <end position="314"/>
    </location>
</feature>
<keyword evidence="2 9" id="KW-0812">Transmembrane</keyword>
<proteinExistence type="predicted"/>
<keyword evidence="12" id="KW-1185">Reference proteome</keyword>
<dbReference type="PRINTS" id="PR00526">
    <property type="entry name" value="FMETLEUPHER"/>
</dbReference>
<feature type="transmembrane region" description="Helical" evidence="9">
    <location>
        <begin position="294"/>
        <end position="316"/>
    </location>
</feature>
<evidence type="ECO:0000313" key="11">
    <source>
        <dbReference type="EMBL" id="KAJ1081222.1"/>
    </source>
</evidence>
<feature type="transmembrane region" description="Helical" evidence="9">
    <location>
        <begin position="76"/>
        <end position="99"/>
    </location>
</feature>
<comment type="subcellular location">
    <subcellularLocation>
        <location evidence="1">Membrane</location>
    </subcellularLocation>
</comment>
<evidence type="ECO:0000256" key="8">
    <source>
        <dbReference type="SAM" id="MobiDB-lite"/>
    </source>
</evidence>
<dbReference type="PANTHER" id="PTHR10489">
    <property type="entry name" value="CELL ADHESION MOLECULE"/>
    <property type="match status" value="1"/>
</dbReference>
<dbReference type="SUPFAM" id="SSF81321">
    <property type="entry name" value="Family A G protein-coupled receptor-like"/>
    <property type="match status" value="1"/>
</dbReference>
<dbReference type="Pfam" id="PF00001">
    <property type="entry name" value="7tm_1"/>
    <property type="match status" value="1"/>
</dbReference>
<evidence type="ECO:0000256" key="6">
    <source>
        <dbReference type="ARBA" id="ARBA00023170"/>
    </source>
</evidence>
<dbReference type="GO" id="GO:0019957">
    <property type="term" value="F:C-C chemokine binding"/>
    <property type="evidence" value="ECO:0007669"/>
    <property type="project" value="TreeGrafter"/>
</dbReference>